<dbReference type="PIRSF" id="PIRSF019083">
    <property type="entry name" value="UCP019083_VanZ"/>
    <property type="match status" value="1"/>
</dbReference>
<protein>
    <submittedName>
        <fullName evidence="3">VanZ family protein</fullName>
    </submittedName>
</protein>
<sequence>MLRKKKIWIALCFLCAVFIMGLLLKSSSQTYHEQSLVPFMDKILAGKPLEGLLSHVSFVYANEEVSIANLGYSKFLEFFIRKGAHFFTYFVMGASLFAGVRGLFGKNWSAFLVALPVPLLFAISDEIHQKFTGGRTPLVQDVVLDFTGACIGTLVCFWLLNVLRKRRIEKLG</sequence>
<keyword evidence="1" id="KW-0472">Membrane</keyword>
<accession>A0ABN0RH76</accession>
<dbReference type="RefSeq" id="WP_036096577.1">
    <property type="nucleotide sequence ID" value="NZ_AODF01000007.1"/>
</dbReference>
<dbReference type="NCBIfam" id="NF037970">
    <property type="entry name" value="vanZ_1"/>
    <property type="match status" value="1"/>
</dbReference>
<organism evidence="3 4">
    <name type="scientific">Listeria floridensis FSL S10-1187</name>
    <dbReference type="NCBI Taxonomy" id="1265817"/>
    <lineage>
        <taxon>Bacteria</taxon>
        <taxon>Bacillati</taxon>
        <taxon>Bacillota</taxon>
        <taxon>Bacilli</taxon>
        <taxon>Bacillales</taxon>
        <taxon>Listeriaceae</taxon>
        <taxon>Listeria</taxon>
    </lineage>
</organism>
<evidence type="ECO:0000313" key="4">
    <source>
        <dbReference type="Proteomes" id="UP000019249"/>
    </source>
</evidence>
<dbReference type="EMBL" id="AODF01000007">
    <property type="protein sequence ID" value="EUJ33196.1"/>
    <property type="molecule type" value="Genomic_DNA"/>
</dbReference>
<evidence type="ECO:0000313" key="3">
    <source>
        <dbReference type="EMBL" id="EUJ33196.1"/>
    </source>
</evidence>
<comment type="caution">
    <text evidence="3">The sequence shown here is derived from an EMBL/GenBank/DDBJ whole genome shotgun (WGS) entry which is preliminary data.</text>
</comment>
<dbReference type="Proteomes" id="UP000019249">
    <property type="component" value="Unassembled WGS sequence"/>
</dbReference>
<evidence type="ECO:0000256" key="1">
    <source>
        <dbReference type="SAM" id="Phobius"/>
    </source>
</evidence>
<feature type="transmembrane region" description="Helical" evidence="1">
    <location>
        <begin position="83"/>
        <end position="100"/>
    </location>
</feature>
<dbReference type="InterPro" id="IPR006976">
    <property type="entry name" value="VanZ-like"/>
</dbReference>
<name>A0ABN0RH76_9LIST</name>
<dbReference type="Pfam" id="PF04892">
    <property type="entry name" value="VanZ"/>
    <property type="match status" value="1"/>
</dbReference>
<feature type="transmembrane region" description="Helical" evidence="1">
    <location>
        <begin position="143"/>
        <end position="163"/>
    </location>
</feature>
<dbReference type="InterPro" id="IPR016747">
    <property type="entry name" value="Phosphotransbutyrylase"/>
</dbReference>
<gene>
    <name evidence="3" type="ORF">MFLO_04655</name>
</gene>
<proteinExistence type="predicted"/>
<feature type="transmembrane region" description="Helical" evidence="1">
    <location>
        <begin position="107"/>
        <end position="123"/>
    </location>
</feature>
<keyword evidence="4" id="KW-1185">Reference proteome</keyword>
<reference evidence="3 4" key="1">
    <citation type="journal article" date="2014" name="Int. J. Syst. Evol. Microbiol.">
        <title>Listeria floridensis sp. nov., Listeria aquatica sp. nov., Listeria cornellensis sp. nov., Listeria riparia sp. nov. and Listeria grandensis sp. nov., from agricultural and natural environments.</title>
        <authorList>
            <person name="den Bakker H.C."/>
            <person name="Warchocki S."/>
            <person name="Wright E.M."/>
            <person name="Allred A.F."/>
            <person name="Ahlstrom C."/>
            <person name="Manuel C.S."/>
            <person name="Stasiewicz M.J."/>
            <person name="Burrell A."/>
            <person name="Roof S."/>
            <person name="Strawn L."/>
            <person name="Fortes E.D."/>
            <person name="Nightingale K.K."/>
            <person name="Kephart D."/>
            <person name="Wiedmann M."/>
        </authorList>
    </citation>
    <scope>NUCLEOTIDE SEQUENCE [LARGE SCALE GENOMIC DNA]</scope>
    <source>
        <strain evidence="3 4">FSL S10-1187</strain>
    </source>
</reference>
<feature type="domain" description="VanZ-like" evidence="2">
    <location>
        <begin position="14"/>
        <end position="159"/>
    </location>
</feature>
<evidence type="ECO:0000259" key="2">
    <source>
        <dbReference type="Pfam" id="PF04892"/>
    </source>
</evidence>
<keyword evidence="1" id="KW-1133">Transmembrane helix</keyword>
<keyword evidence="1" id="KW-0812">Transmembrane</keyword>